<reference evidence="1 2" key="1">
    <citation type="submission" date="2020-05" db="EMBL/GenBank/DDBJ databases">
        <title>Identification and distribution of gene clusters putatively required for synthesis of sphingolipid metabolism inhibitors in phylogenetically diverse species of the filamentous fungus Fusarium.</title>
        <authorList>
            <person name="Kim H.-S."/>
            <person name="Busman M."/>
            <person name="Brown D.W."/>
            <person name="Divon H."/>
            <person name="Uhlig S."/>
            <person name="Proctor R.H."/>
        </authorList>
    </citation>
    <scope>NUCLEOTIDE SEQUENCE [LARGE SCALE GENOMIC DNA]</scope>
    <source>
        <strain evidence="1 2">NRRL 25196</strain>
    </source>
</reference>
<evidence type="ECO:0000313" key="2">
    <source>
        <dbReference type="Proteomes" id="UP000574317"/>
    </source>
</evidence>
<gene>
    <name evidence="1" type="ORF">FNAPI_5563</name>
</gene>
<dbReference type="Proteomes" id="UP000574317">
    <property type="component" value="Unassembled WGS sequence"/>
</dbReference>
<keyword evidence="2" id="KW-1185">Reference proteome</keyword>
<protein>
    <submittedName>
        <fullName evidence="1">Uncharacterized protein</fullName>
    </submittedName>
</protein>
<sequence>MLGYPKADCTAIKLLVGPPVGQTEYETANIAADLEIRSSSFKGPSACPFTWPWAKPNMSQSTVCITLYIFRGTPDFYFARHVLAYFTSPEDPSFHETVHAQHEDEGDPWKVDRIHRGVDWALSATYLSHVNVGAVKVWKGREMDPVNVVAGIPVEGRERMSDWNCQTFILEGLQALVSEGYQTQEWYDAVEGELMDKLLDGCVG</sequence>
<evidence type="ECO:0000313" key="1">
    <source>
        <dbReference type="EMBL" id="KAF5556986.1"/>
    </source>
</evidence>
<comment type="caution">
    <text evidence="1">The sequence shown here is derived from an EMBL/GenBank/DDBJ whole genome shotgun (WGS) entry which is preliminary data.</text>
</comment>
<accession>A0A8H5N825</accession>
<proteinExistence type="predicted"/>
<dbReference type="EMBL" id="JAAOAO010000204">
    <property type="protein sequence ID" value="KAF5556986.1"/>
    <property type="molecule type" value="Genomic_DNA"/>
</dbReference>
<name>A0A8H5N825_9HYPO</name>
<organism evidence="1 2">
    <name type="scientific">Fusarium napiforme</name>
    <dbReference type="NCBI Taxonomy" id="42672"/>
    <lineage>
        <taxon>Eukaryota</taxon>
        <taxon>Fungi</taxon>
        <taxon>Dikarya</taxon>
        <taxon>Ascomycota</taxon>
        <taxon>Pezizomycotina</taxon>
        <taxon>Sordariomycetes</taxon>
        <taxon>Hypocreomycetidae</taxon>
        <taxon>Hypocreales</taxon>
        <taxon>Nectriaceae</taxon>
        <taxon>Fusarium</taxon>
        <taxon>Fusarium fujikuroi species complex</taxon>
    </lineage>
</organism>
<dbReference type="AlphaFoldDB" id="A0A8H5N825"/>